<evidence type="ECO:0000313" key="1">
    <source>
        <dbReference type="EMBL" id="EGP91144.1"/>
    </source>
</evidence>
<dbReference type="AlphaFoldDB" id="F9X000"/>
<dbReference type="InParanoid" id="F9X000"/>
<dbReference type="EMBL" id="CM001196">
    <property type="protein sequence ID" value="EGP91144.1"/>
    <property type="molecule type" value="Genomic_DNA"/>
</dbReference>
<dbReference type="GeneID" id="13403053"/>
<dbReference type="HOGENOM" id="CLU_1256930_0_0_1"/>
<name>F9X000_ZYMTI</name>
<keyword evidence="2" id="KW-1185">Reference proteome</keyword>
<proteinExistence type="predicted"/>
<evidence type="ECO:0000313" key="2">
    <source>
        <dbReference type="Proteomes" id="UP000008062"/>
    </source>
</evidence>
<reference evidence="1 2" key="1">
    <citation type="journal article" date="2011" name="PLoS Genet.">
        <title>Finished genome of the fungal wheat pathogen Mycosphaerella graminicola reveals dispensome structure, chromosome plasticity, and stealth pathogenesis.</title>
        <authorList>
            <person name="Goodwin S.B."/>
            <person name="Ben M'barek S."/>
            <person name="Dhillon B."/>
            <person name="Wittenberg A.H.J."/>
            <person name="Crane C.F."/>
            <person name="Hane J.K."/>
            <person name="Foster A.J."/>
            <person name="Van der Lee T.A.J."/>
            <person name="Grimwood J."/>
            <person name="Aerts A."/>
            <person name="Antoniw J."/>
            <person name="Bailey A."/>
            <person name="Bluhm B."/>
            <person name="Bowler J."/>
            <person name="Bristow J."/>
            <person name="van der Burgt A."/>
            <person name="Canto-Canche B."/>
            <person name="Churchill A.C.L."/>
            <person name="Conde-Ferraez L."/>
            <person name="Cools H.J."/>
            <person name="Coutinho P.M."/>
            <person name="Csukai M."/>
            <person name="Dehal P."/>
            <person name="De Wit P."/>
            <person name="Donzelli B."/>
            <person name="van de Geest H.C."/>
            <person name="van Ham R.C.H.J."/>
            <person name="Hammond-Kosack K.E."/>
            <person name="Henrissat B."/>
            <person name="Kilian A."/>
            <person name="Kobayashi A.K."/>
            <person name="Koopmann E."/>
            <person name="Kourmpetis Y."/>
            <person name="Kuzniar A."/>
            <person name="Lindquist E."/>
            <person name="Lombard V."/>
            <person name="Maliepaard C."/>
            <person name="Martins N."/>
            <person name="Mehrabi R."/>
            <person name="Nap J.P.H."/>
            <person name="Ponomarenko A."/>
            <person name="Rudd J.J."/>
            <person name="Salamov A."/>
            <person name="Schmutz J."/>
            <person name="Schouten H.J."/>
            <person name="Shapiro H."/>
            <person name="Stergiopoulos I."/>
            <person name="Torriani S.F.F."/>
            <person name="Tu H."/>
            <person name="de Vries R.P."/>
            <person name="Waalwijk C."/>
            <person name="Ware S.B."/>
            <person name="Wiebenga A."/>
            <person name="Zwiers L.-H."/>
            <person name="Oliver R.P."/>
            <person name="Grigoriev I.V."/>
            <person name="Kema G.H.J."/>
        </authorList>
    </citation>
    <scope>NUCLEOTIDE SEQUENCE [LARGE SCALE GENOMIC DNA]</scope>
    <source>
        <strain evidence="2">CBS 115943 / IPO323</strain>
    </source>
</reference>
<dbReference type="RefSeq" id="XP_003856168.1">
    <property type="nucleotide sequence ID" value="XM_003856120.1"/>
</dbReference>
<gene>
    <name evidence="1" type="ORF">MYCGRDRAFT_89189</name>
</gene>
<dbReference type="KEGG" id="ztr:MYCGRDRAFT_89189"/>
<accession>F9X000</accession>
<protein>
    <submittedName>
        <fullName evidence="1">Uncharacterized protein</fullName>
    </submittedName>
</protein>
<sequence length="220" mass="24942">MDNTTATSRVVTAPSLLRLRFSYCDRLPHQSHPPTHTQTDHQLRFRSLYLHEIDGRWLLVTQHPFTERFLNLHIRLLPEARDHISRSRIASITSGDLPQRQHAHSSFGVACTAAVVRRPRDTISIATSPNKISLTRSHITAIKHGSTDLESRSDHKKTASTNTFHLERLNDGQHIGRRLSATGEIAAQSRYRLKGKRNPCEEAENGTPTPCDCRRILLLL</sequence>
<organism evidence="1 2">
    <name type="scientific">Zymoseptoria tritici (strain CBS 115943 / IPO323)</name>
    <name type="common">Speckled leaf blotch fungus</name>
    <name type="synonym">Septoria tritici</name>
    <dbReference type="NCBI Taxonomy" id="336722"/>
    <lineage>
        <taxon>Eukaryota</taxon>
        <taxon>Fungi</taxon>
        <taxon>Dikarya</taxon>
        <taxon>Ascomycota</taxon>
        <taxon>Pezizomycotina</taxon>
        <taxon>Dothideomycetes</taxon>
        <taxon>Dothideomycetidae</taxon>
        <taxon>Mycosphaerellales</taxon>
        <taxon>Mycosphaerellaceae</taxon>
        <taxon>Zymoseptoria</taxon>
    </lineage>
</organism>
<dbReference type="Proteomes" id="UP000008062">
    <property type="component" value="Chromosome 1"/>
</dbReference>